<evidence type="ECO:0000256" key="4">
    <source>
        <dbReference type="ARBA" id="ARBA00022777"/>
    </source>
</evidence>
<dbReference type="Gene3D" id="2.60.120.260">
    <property type="entry name" value="Galactose-binding domain-like"/>
    <property type="match status" value="1"/>
</dbReference>
<feature type="transmembrane region" description="Helical" evidence="5">
    <location>
        <begin position="184"/>
        <end position="205"/>
    </location>
</feature>
<dbReference type="InterPro" id="IPR008979">
    <property type="entry name" value="Galactose-bd-like_sf"/>
</dbReference>
<dbReference type="PANTHER" id="PTHR24421:SF10">
    <property type="entry name" value="NITRATE_NITRITE SENSOR PROTEIN NARQ"/>
    <property type="match status" value="1"/>
</dbReference>
<feature type="domain" description="Histidine kinase" evidence="6">
    <location>
        <begin position="400"/>
        <end position="590"/>
    </location>
</feature>
<evidence type="ECO:0000256" key="3">
    <source>
        <dbReference type="ARBA" id="ARBA00022679"/>
    </source>
</evidence>
<evidence type="ECO:0000259" key="6">
    <source>
        <dbReference type="PROSITE" id="PS50109"/>
    </source>
</evidence>
<name>A0A484PXU4_9ZZZZ</name>
<feature type="transmembrane region" description="Helical" evidence="5">
    <location>
        <begin position="359"/>
        <end position="380"/>
    </location>
</feature>
<dbReference type="Pfam" id="PF02518">
    <property type="entry name" value="HATPase_c"/>
    <property type="match status" value="1"/>
</dbReference>
<keyword evidence="5" id="KW-1133">Transmembrane helix</keyword>
<dbReference type="Gene3D" id="3.30.565.10">
    <property type="entry name" value="Histidine kinase-like ATPase, C-terminal domain"/>
    <property type="match status" value="1"/>
</dbReference>
<protein>
    <recommendedName>
        <fullName evidence="2">histidine kinase</fullName>
        <ecNumber evidence="2">2.7.13.3</ecNumber>
    </recommendedName>
</protein>
<feature type="transmembrane region" description="Helical" evidence="5">
    <location>
        <begin position="241"/>
        <end position="261"/>
    </location>
</feature>
<keyword evidence="4 7" id="KW-0418">Kinase</keyword>
<feature type="transmembrane region" description="Helical" evidence="5">
    <location>
        <begin position="328"/>
        <end position="347"/>
    </location>
</feature>
<dbReference type="InterPro" id="IPR005467">
    <property type="entry name" value="His_kinase_dom"/>
</dbReference>
<feature type="transmembrane region" description="Helical" evidence="5">
    <location>
        <begin position="273"/>
        <end position="292"/>
    </location>
</feature>
<keyword evidence="5" id="KW-0812">Transmembrane</keyword>
<gene>
    <name evidence="7" type="ORF">AMP9_0781</name>
</gene>
<feature type="transmembrane region" description="Helical" evidence="5">
    <location>
        <begin position="210"/>
        <end position="229"/>
    </location>
</feature>
<feature type="transmembrane region" description="Helical" evidence="5">
    <location>
        <begin position="298"/>
        <end position="316"/>
    </location>
</feature>
<dbReference type="AlphaFoldDB" id="A0A484PXU4"/>
<sequence>MRTWLLALLVLAAEMILLAWDPAVPAETVPGVRTLTQAEFVLSDARVPPLTGWEAVALPDSWRASRPEARGVAWYRIRFTLDALPDAPKALYLPRVAVAGEVWLNGALLNARLPDDEPGSRQLRFNDKPLYFELPSRMFAVGQNEILVRMLGDPGVRSGLSAPRLGPAPIVARMMLPQRLLSSAMPYLLGVLMLSAMVLACAYAYRRRQYIDIPLTVAFAAIALILDLLPDLPFTRGELALLRVAAVAAGLSCLCHVAYRISMATQPAVPRCIVAIGALVIGAVAVMFPLGIDSDRVSVLLAPFYGLVAYVLALMLQTAWRLRSLRILLLVLTALGWAATFVHSSMLPLDVTPWDAYRYNTAAGVPLCAMMVLILAERFVQDRDAALRSRGEAVSAERARILQDMHDGMGAQLVTAKRLALRPDVDRGELALVIDESLQDLRLIIDSLDVSGGDVLPLLGNLRFRLTPRLAALGIRLSWSAEAMPPLAGLNAGGALSILRIVQEAINNALKHARPCHLHIEIGQDGQDLRIQVQDDGKGFDAAVAAKGAGGTGRGLPGMRLRAERLGGSVAVDSAPGRGTRVILRVPPQHAAQGRVSAFR</sequence>
<dbReference type="InterPro" id="IPR050482">
    <property type="entry name" value="Sensor_HK_TwoCompSys"/>
</dbReference>
<evidence type="ECO:0000256" key="1">
    <source>
        <dbReference type="ARBA" id="ARBA00000085"/>
    </source>
</evidence>
<dbReference type="EMBL" id="CAADHY010000028">
    <property type="protein sequence ID" value="VFR31234.1"/>
    <property type="molecule type" value="Genomic_DNA"/>
</dbReference>
<proteinExistence type="predicted"/>
<dbReference type="PRINTS" id="PR00344">
    <property type="entry name" value="BCTRLSENSOR"/>
</dbReference>
<keyword evidence="3" id="KW-0808">Transferase</keyword>
<dbReference type="PANTHER" id="PTHR24421">
    <property type="entry name" value="NITRATE/NITRITE SENSOR PROTEIN NARX-RELATED"/>
    <property type="match status" value="1"/>
</dbReference>
<evidence type="ECO:0000313" key="7">
    <source>
        <dbReference type="EMBL" id="VFR31234.1"/>
    </source>
</evidence>
<organism evidence="7">
    <name type="scientific">plant metagenome</name>
    <dbReference type="NCBI Taxonomy" id="1297885"/>
    <lineage>
        <taxon>unclassified sequences</taxon>
        <taxon>metagenomes</taxon>
        <taxon>organismal metagenomes</taxon>
    </lineage>
</organism>
<dbReference type="SUPFAM" id="SSF49785">
    <property type="entry name" value="Galactose-binding domain-like"/>
    <property type="match status" value="1"/>
</dbReference>
<evidence type="ECO:0000256" key="5">
    <source>
        <dbReference type="SAM" id="Phobius"/>
    </source>
</evidence>
<comment type="catalytic activity">
    <reaction evidence="1">
        <text>ATP + protein L-histidine = ADP + protein N-phospho-L-histidine.</text>
        <dbReference type="EC" id="2.7.13.3"/>
    </reaction>
</comment>
<reference evidence="7" key="1">
    <citation type="submission" date="2019-03" db="EMBL/GenBank/DDBJ databases">
        <authorList>
            <person name="Danneels B."/>
        </authorList>
    </citation>
    <scope>NUCLEOTIDE SEQUENCE</scope>
</reference>
<dbReference type="InterPro" id="IPR036890">
    <property type="entry name" value="HATPase_C_sf"/>
</dbReference>
<dbReference type="GO" id="GO:0004673">
    <property type="term" value="F:protein histidine kinase activity"/>
    <property type="evidence" value="ECO:0007669"/>
    <property type="project" value="UniProtKB-EC"/>
</dbReference>
<dbReference type="InterPro" id="IPR003594">
    <property type="entry name" value="HATPase_dom"/>
</dbReference>
<evidence type="ECO:0000256" key="2">
    <source>
        <dbReference type="ARBA" id="ARBA00012438"/>
    </source>
</evidence>
<dbReference type="EC" id="2.7.13.3" evidence="2"/>
<dbReference type="CDD" id="cd16917">
    <property type="entry name" value="HATPase_UhpB-NarQ-NarX-like"/>
    <property type="match status" value="1"/>
</dbReference>
<keyword evidence="5" id="KW-0472">Membrane</keyword>
<accession>A0A484PXU4</accession>
<dbReference type="SUPFAM" id="SSF55874">
    <property type="entry name" value="ATPase domain of HSP90 chaperone/DNA topoisomerase II/histidine kinase"/>
    <property type="match status" value="1"/>
</dbReference>
<dbReference type="GO" id="GO:0000160">
    <property type="term" value="P:phosphorelay signal transduction system"/>
    <property type="evidence" value="ECO:0007669"/>
    <property type="project" value="UniProtKB-KW"/>
</dbReference>
<dbReference type="PROSITE" id="PS50109">
    <property type="entry name" value="HIS_KIN"/>
    <property type="match status" value="1"/>
</dbReference>
<dbReference type="InterPro" id="IPR004358">
    <property type="entry name" value="Sig_transdc_His_kin-like_C"/>
</dbReference>
<dbReference type="SMART" id="SM00387">
    <property type="entry name" value="HATPase_c"/>
    <property type="match status" value="1"/>
</dbReference>